<name>A0A133U862_9EURY</name>
<gene>
    <name evidence="1" type="ORF">AKJ57_04165</name>
</gene>
<sequence>MTKFDSEYFQEKFPNLYEEMEGNKGKTIKIDGVRTDSNVAEKATDSDKGQGPNVIYYLRLCDNEDEAVEIINYMEREEKIDQDYAKKLRKQVVKRGVRSFGSKRKPGKYPFIQGNSE</sequence>
<proteinExistence type="predicted"/>
<dbReference type="AlphaFoldDB" id="A0A133U862"/>
<dbReference type="InterPro" id="IPR018662">
    <property type="entry name" value="DUF2095"/>
</dbReference>
<protein>
    <recommendedName>
        <fullName evidence="3">DUF2095 domain-containing protein</fullName>
    </recommendedName>
</protein>
<keyword evidence="2" id="KW-1185">Reference proteome</keyword>
<evidence type="ECO:0000313" key="2">
    <source>
        <dbReference type="Proteomes" id="UP000070163"/>
    </source>
</evidence>
<reference evidence="1 2" key="1">
    <citation type="journal article" date="2016" name="Sci. Rep.">
        <title>Metabolic traits of an uncultured archaeal lineage -MSBL1- from brine pools of the Red Sea.</title>
        <authorList>
            <person name="Mwirichia R."/>
            <person name="Alam I."/>
            <person name="Rashid M."/>
            <person name="Vinu M."/>
            <person name="Ba-Alawi W."/>
            <person name="Anthony Kamau A."/>
            <person name="Kamanda Ngugi D."/>
            <person name="Goker M."/>
            <person name="Klenk H.P."/>
            <person name="Bajic V."/>
            <person name="Stingl U."/>
        </authorList>
    </citation>
    <scope>NUCLEOTIDE SEQUENCE [LARGE SCALE GENOMIC DNA]</scope>
    <source>
        <strain evidence="1">SCGC-AAA259A05</strain>
    </source>
</reference>
<organism evidence="1 2">
    <name type="scientific">candidate division MSBL1 archaeon SCGC-AAA259A05</name>
    <dbReference type="NCBI Taxonomy" id="1698259"/>
    <lineage>
        <taxon>Archaea</taxon>
        <taxon>Methanobacteriati</taxon>
        <taxon>Methanobacteriota</taxon>
        <taxon>candidate division MSBL1</taxon>
    </lineage>
</organism>
<comment type="caution">
    <text evidence="1">The sequence shown here is derived from an EMBL/GenBank/DDBJ whole genome shotgun (WGS) entry which is preliminary data.</text>
</comment>
<evidence type="ECO:0000313" key="1">
    <source>
        <dbReference type="EMBL" id="KXA90392.1"/>
    </source>
</evidence>
<dbReference type="Pfam" id="PF09868">
    <property type="entry name" value="DUF2095"/>
    <property type="match status" value="1"/>
</dbReference>
<accession>A0A133U862</accession>
<dbReference type="Proteomes" id="UP000070163">
    <property type="component" value="Unassembled WGS sequence"/>
</dbReference>
<evidence type="ECO:0008006" key="3">
    <source>
        <dbReference type="Google" id="ProtNLM"/>
    </source>
</evidence>
<dbReference type="EMBL" id="LHXJ01000048">
    <property type="protein sequence ID" value="KXA90392.1"/>
    <property type="molecule type" value="Genomic_DNA"/>
</dbReference>